<evidence type="ECO:0000313" key="3">
    <source>
        <dbReference type="Proteomes" id="UP000703661"/>
    </source>
</evidence>
<feature type="region of interest" description="Disordered" evidence="1">
    <location>
        <begin position="1"/>
        <end position="179"/>
    </location>
</feature>
<evidence type="ECO:0000256" key="1">
    <source>
        <dbReference type="SAM" id="MobiDB-lite"/>
    </source>
</evidence>
<proteinExistence type="predicted"/>
<feature type="compositionally biased region" description="Basic and acidic residues" evidence="1">
    <location>
        <begin position="57"/>
        <end position="72"/>
    </location>
</feature>
<gene>
    <name evidence="2" type="ORF">BGZ80_001225</name>
</gene>
<dbReference type="AlphaFoldDB" id="A0A9P6MRC7"/>
<organism evidence="2 3">
    <name type="scientific">Entomortierella chlamydospora</name>
    <dbReference type="NCBI Taxonomy" id="101097"/>
    <lineage>
        <taxon>Eukaryota</taxon>
        <taxon>Fungi</taxon>
        <taxon>Fungi incertae sedis</taxon>
        <taxon>Mucoromycota</taxon>
        <taxon>Mortierellomycotina</taxon>
        <taxon>Mortierellomycetes</taxon>
        <taxon>Mortierellales</taxon>
        <taxon>Mortierellaceae</taxon>
        <taxon>Entomortierella</taxon>
    </lineage>
</organism>
<feature type="compositionally biased region" description="Basic and acidic residues" evidence="1">
    <location>
        <begin position="130"/>
        <end position="147"/>
    </location>
</feature>
<evidence type="ECO:0000313" key="2">
    <source>
        <dbReference type="EMBL" id="KAG0010727.1"/>
    </source>
</evidence>
<dbReference type="EMBL" id="JAAAID010001277">
    <property type="protein sequence ID" value="KAG0010727.1"/>
    <property type="molecule type" value="Genomic_DNA"/>
</dbReference>
<feature type="compositionally biased region" description="Basic and acidic residues" evidence="1">
    <location>
        <begin position="1"/>
        <end position="11"/>
    </location>
</feature>
<accession>A0A9P6MRC7</accession>
<dbReference type="Proteomes" id="UP000703661">
    <property type="component" value="Unassembled WGS sequence"/>
</dbReference>
<feature type="compositionally biased region" description="Basic and acidic residues" evidence="1">
    <location>
        <begin position="197"/>
        <end position="217"/>
    </location>
</feature>
<feature type="compositionally biased region" description="Acidic residues" evidence="1">
    <location>
        <begin position="148"/>
        <end position="159"/>
    </location>
</feature>
<reference evidence="2" key="1">
    <citation type="journal article" date="2020" name="Fungal Divers.">
        <title>Resolving the Mortierellaceae phylogeny through synthesis of multi-gene phylogenetics and phylogenomics.</title>
        <authorList>
            <person name="Vandepol N."/>
            <person name="Liber J."/>
            <person name="Desiro A."/>
            <person name="Na H."/>
            <person name="Kennedy M."/>
            <person name="Barry K."/>
            <person name="Grigoriev I.V."/>
            <person name="Miller A.N."/>
            <person name="O'Donnell K."/>
            <person name="Stajich J.E."/>
            <person name="Bonito G."/>
        </authorList>
    </citation>
    <scope>NUCLEOTIDE SEQUENCE</scope>
    <source>
        <strain evidence="2">NRRL 2769</strain>
    </source>
</reference>
<feature type="region of interest" description="Disordered" evidence="1">
    <location>
        <begin position="193"/>
        <end position="231"/>
    </location>
</feature>
<comment type="caution">
    <text evidence="2">The sequence shown here is derived from an EMBL/GenBank/DDBJ whole genome shotgun (WGS) entry which is preliminary data.</text>
</comment>
<name>A0A9P6MRC7_9FUNG</name>
<protein>
    <submittedName>
        <fullName evidence="2">Uncharacterized protein</fullName>
    </submittedName>
</protein>
<keyword evidence="3" id="KW-1185">Reference proteome</keyword>
<sequence>MRGRGLEKYEDVVGSNADRIDSPRSFEQSSHAEALKEFSGSQKKGQVEEKTENDEWGNNKEEKGSEEIKQPEPKVLTMQTTALSMYRNGRLATPVASPVTMSHDPAEEAQSPTKDDDSLKNPIVCSSDYGHQDGHDTKEHEDQKDDSDGWDDPVDEDEEDFKRPRVIGMKDSNVTVSPTKVEESLEKKLGDMTFGDKLSRGHGLSESRDTIADKDKTVDEDEWDTTPSGDFNRREIVAGM</sequence>